<dbReference type="InterPro" id="IPR011322">
    <property type="entry name" value="N-reg_PII-like_a/b"/>
</dbReference>
<reference evidence="2" key="1">
    <citation type="submission" date="2020-10" db="EMBL/GenBank/DDBJ databases">
        <authorList>
            <person name="Abbas A."/>
            <person name="Razzaq R."/>
            <person name="Waqas M."/>
            <person name="Abbas N."/>
            <person name="Nielsen T.K."/>
            <person name="Hansen L.H."/>
            <person name="Hussain S."/>
            <person name="Shahid M."/>
        </authorList>
    </citation>
    <scope>NUCLEOTIDE SEQUENCE</scope>
    <source>
        <strain evidence="2">S14</strain>
    </source>
</reference>
<dbReference type="PANTHER" id="PTHR23419">
    <property type="entry name" value="DIVALENT CATION TOLERANCE CUTA-RELATED"/>
    <property type="match status" value="1"/>
</dbReference>
<evidence type="ECO:0000313" key="3">
    <source>
        <dbReference type="Proteomes" id="UP001181622"/>
    </source>
</evidence>
<dbReference type="RefSeq" id="WP_309392266.1">
    <property type="nucleotide sequence ID" value="NZ_JADBEO010000025.1"/>
</dbReference>
<dbReference type="Gene3D" id="3.30.70.120">
    <property type="match status" value="1"/>
</dbReference>
<comment type="caution">
    <text evidence="2">The sequence shown here is derived from an EMBL/GenBank/DDBJ whole genome shotgun (WGS) entry which is preliminary data.</text>
</comment>
<dbReference type="Pfam" id="PF03091">
    <property type="entry name" value="CutA1"/>
    <property type="match status" value="1"/>
</dbReference>
<organism evidence="2 3">
    <name type="scientific">Chelatococcus sambhunathii</name>
    <dbReference type="NCBI Taxonomy" id="363953"/>
    <lineage>
        <taxon>Bacteria</taxon>
        <taxon>Pseudomonadati</taxon>
        <taxon>Pseudomonadota</taxon>
        <taxon>Alphaproteobacteria</taxon>
        <taxon>Hyphomicrobiales</taxon>
        <taxon>Chelatococcaceae</taxon>
        <taxon>Chelatococcus</taxon>
    </lineage>
</organism>
<gene>
    <name evidence="2" type="ORF">IHQ68_12445</name>
</gene>
<dbReference type="EMBL" id="JADBEO010000025">
    <property type="protein sequence ID" value="MDR4307426.1"/>
    <property type="molecule type" value="Genomic_DNA"/>
</dbReference>
<accession>A0ABU1DH34</accession>
<dbReference type="SUPFAM" id="SSF54913">
    <property type="entry name" value="GlnB-like"/>
    <property type="match status" value="1"/>
</dbReference>
<dbReference type="InterPro" id="IPR015867">
    <property type="entry name" value="N-reg_PII/ATP_PRibTrfase_C"/>
</dbReference>
<dbReference type="PANTHER" id="PTHR23419:SF8">
    <property type="entry name" value="FI09726P"/>
    <property type="match status" value="1"/>
</dbReference>
<proteinExistence type="inferred from homology"/>
<comment type="similarity">
    <text evidence="1">Belongs to the CutA family.</text>
</comment>
<dbReference type="Proteomes" id="UP001181622">
    <property type="component" value="Unassembled WGS sequence"/>
</dbReference>
<evidence type="ECO:0000256" key="1">
    <source>
        <dbReference type="ARBA" id="ARBA00010169"/>
    </source>
</evidence>
<sequence>MAEFLDISTTVDDRSVAERIARAAVEQRVAACARIHAVESVYRWKGDVETAAEFVVELKTTAARREAAEALIRELHTYELPEILVRPILGGSSTYLDWVADEVS</sequence>
<name>A0ABU1DH34_9HYPH</name>
<dbReference type="InterPro" id="IPR004323">
    <property type="entry name" value="Ion_tolerance_CutA"/>
</dbReference>
<evidence type="ECO:0000313" key="2">
    <source>
        <dbReference type="EMBL" id="MDR4307426.1"/>
    </source>
</evidence>
<protein>
    <submittedName>
        <fullName evidence="2">Divalent-cation tolerance protein CutA</fullName>
    </submittedName>
</protein>
<keyword evidence="3" id="KW-1185">Reference proteome</keyword>